<dbReference type="EMBL" id="RWJN01000018">
    <property type="protein sequence ID" value="TCD70595.1"/>
    <property type="molecule type" value="Genomic_DNA"/>
</dbReference>
<sequence length="251" mass="29099">MAQKRNFTASRTKLMQDIRRTDWPQVPAEQTTQEIHKQFYEQHLRMMNQVNVPRKVKEGFFPSRSIVPFANSQDFREVDRFSSKDFTRLIIPLSMGAIKDTIVILDERNAIGCEKLRAGQHGCVWMPWIGPELNIRDFHLFVKAPKNKIFYKGRYTVPNFPTHQACVDEWNTLSPKTKWNMAEIVAGRERLGAAAVPGVIEEYNQGKRRLVLVALFCGYYDLDIFGNWCVQDGRESAEELLKPATRFPAKF</sequence>
<keyword evidence="2" id="KW-1185">Reference proteome</keyword>
<organism evidence="1 2">
    <name type="scientific">Steccherinum ochraceum</name>
    <dbReference type="NCBI Taxonomy" id="92696"/>
    <lineage>
        <taxon>Eukaryota</taxon>
        <taxon>Fungi</taxon>
        <taxon>Dikarya</taxon>
        <taxon>Basidiomycota</taxon>
        <taxon>Agaricomycotina</taxon>
        <taxon>Agaricomycetes</taxon>
        <taxon>Polyporales</taxon>
        <taxon>Steccherinaceae</taxon>
        <taxon>Steccherinum</taxon>
    </lineage>
</organism>
<evidence type="ECO:0000313" key="2">
    <source>
        <dbReference type="Proteomes" id="UP000292702"/>
    </source>
</evidence>
<name>A0A4R0RV96_9APHY</name>
<protein>
    <submittedName>
        <fullName evidence="1">Uncharacterized protein</fullName>
    </submittedName>
</protein>
<reference evidence="1 2" key="1">
    <citation type="submission" date="2018-11" db="EMBL/GenBank/DDBJ databases">
        <title>Genome assembly of Steccherinum ochraceum LE-BIN_3174, the white-rot fungus of the Steccherinaceae family (The Residual Polyporoid clade, Polyporales, Basidiomycota).</title>
        <authorList>
            <person name="Fedorova T.V."/>
            <person name="Glazunova O.A."/>
            <person name="Landesman E.O."/>
            <person name="Moiseenko K.V."/>
            <person name="Psurtseva N.V."/>
            <person name="Savinova O.S."/>
            <person name="Shakhova N.V."/>
            <person name="Tyazhelova T.V."/>
            <person name="Vasina D.V."/>
        </authorList>
    </citation>
    <scope>NUCLEOTIDE SEQUENCE [LARGE SCALE GENOMIC DNA]</scope>
    <source>
        <strain evidence="1 2">LE-BIN_3174</strain>
    </source>
</reference>
<comment type="caution">
    <text evidence="1">The sequence shown here is derived from an EMBL/GenBank/DDBJ whole genome shotgun (WGS) entry which is preliminary data.</text>
</comment>
<proteinExistence type="predicted"/>
<dbReference type="Proteomes" id="UP000292702">
    <property type="component" value="Unassembled WGS sequence"/>
</dbReference>
<gene>
    <name evidence="1" type="ORF">EIP91_002625</name>
</gene>
<accession>A0A4R0RV96</accession>
<dbReference type="AlphaFoldDB" id="A0A4R0RV96"/>
<evidence type="ECO:0000313" key="1">
    <source>
        <dbReference type="EMBL" id="TCD70595.1"/>
    </source>
</evidence>